<reference evidence="2 3" key="1">
    <citation type="journal article" date="2016" name="Front. Microbiol.">
        <title>Comparative Genomic Analysis Reveals a Diverse Repertoire of Genes Involved in Prokaryote-Eukaryote Interactions within the Pseudovibrio Genus.</title>
        <authorList>
            <person name="Romano S."/>
            <person name="Fernandez-Guerra A."/>
            <person name="Reen F.J."/>
            <person name="Glockner F.O."/>
            <person name="Crowley S.P."/>
            <person name="O'Sullivan O."/>
            <person name="Cotter P.D."/>
            <person name="Adams C."/>
            <person name="Dobson A.D."/>
            <person name="O'Gara F."/>
        </authorList>
    </citation>
    <scope>NUCLEOTIDE SEQUENCE [LARGE SCALE GENOMIC DNA]</scope>
    <source>
        <strain evidence="2 3">Ad2</strain>
    </source>
</reference>
<dbReference type="AlphaFoldDB" id="A0A166B7Z9"/>
<name>A0A166B7Z9_9HYPH</name>
<dbReference type="EMBL" id="LMCB01000001">
    <property type="protein sequence ID" value="KZL21999.1"/>
    <property type="molecule type" value="Genomic_DNA"/>
</dbReference>
<protein>
    <submittedName>
        <fullName evidence="2">Glyoxalase-like domain protein</fullName>
    </submittedName>
</protein>
<dbReference type="STRING" id="989403.SAMN05421798_103176"/>
<organism evidence="2 3">
    <name type="scientific">Pseudovibrio axinellae</name>
    <dbReference type="NCBI Taxonomy" id="989403"/>
    <lineage>
        <taxon>Bacteria</taxon>
        <taxon>Pseudomonadati</taxon>
        <taxon>Pseudomonadota</taxon>
        <taxon>Alphaproteobacteria</taxon>
        <taxon>Hyphomicrobiales</taxon>
        <taxon>Stappiaceae</taxon>
        <taxon>Pseudovibrio</taxon>
    </lineage>
</organism>
<dbReference type="InterPro" id="IPR037523">
    <property type="entry name" value="VOC_core"/>
</dbReference>
<dbReference type="InterPro" id="IPR029068">
    <property type="entry name" value="Glyas_Bleomycin-R_OHBP_Dase"/>
</dbReference>
<comment type="caution">
    <text evidence="2">The sequence shown here is derived from an EMBL/GenBank/DDBJ whole genome shotgun (WGS) entry which is preliminary data.</text>
</comment>
<dbReference type="PANTHER" id="PTHR39434">
    <property type="match status" value="1"/>
</dbReference>
<feature type="domain" description="VOC" evidence="1">
    <location>
        <begin position="3"/>
        <end position="132"/>
    </location>
</feature>
<dbReference type="PATRIC" id="fig|989403.3.peg.25"/>
<evidence type="ECO:0000313" key="3">
    <source>
        <dbReference type="Proteomes" id="UP000076577"/>
    </source>
</evidence>
<proteinExistence type="predicted"/>
<dbReference type="PANTHER" id="PTHR39434:SF1">
    <property type="entry name" value="VOC DOMAIN-CONTAINING PROTEIN"/>
    <property type="match status" value="1"/>
</dbReference>
<accession>A0A166B7Z9</accession>
<dbReference type="SUPFAM" id="SSF54593">
    <property type="entry name" value="Glyoxalase/Bleomycin resistance protein/Dihydroxybiphenyl dioxygenase"/>
    <property type="match status" value="1"/>
</dbReference>
<dbReference type="Gene3D" id="3.10.180.10">
    <property type="entry name" value="2,3-Dihydroxybiphenyl 1,2-Dioxygenase, domain 1"/>
    <property type="match status" value="1"/>
</dbReference>
<dbReference type="RefSeq" id="WP_068000327.1">
    <property type="nucleotide sequence ID" value="NZ_FOFM01000003.1"/>
</dbReference>
<evidence type="ECO:0000313" key="2">
    <source>
        <dbReference type="EMBL" id="KZL21999.1"/>
    </source>
</evidence>
<dbReference type="OrthoDB" id="793940at2"/>
<dbReference type="CDD" id="cd08357">
    <property type="entry name" value="VOC_like"/>
    <property type="match status" value="1"/>
</dbReference>
<evidence type="ECO:0000259" key="1">
    <source>
        <dbReference type="PROSITE" id="PS51819"/>
    </source>
</evidence>
<dbReference type="Proteomes" id="UP000076577">
    <property type="component" value="Unassembled WGS sequence"/>
</dbReference>
<dbReference type="PROSITE" id="PS51819">
    <property type="entry name" value="VOC"/>
    <property type="match status" value="1"/>
</dbReference>
<gene>
    <name evidence="2" type="ORF">PsAD2_00024</name>
</gene>
<dbReference type="InterPro" id="IPR004360">
    <property type="entry name" value="Glyas_Fos-R_dOase_dom"/>
</dbReference>
<sequence length="141" mass="15909">MAHPFHLAFPVDDLAQTKTFYMDILGCKQGREREGKWVDFDLFGHQMSAHLHHKKQTTPDATGIVDGDSVPVPHFGVVLPMEEWRALADRLKPVKGIEWVLEPKIRFEGQPGEQGTFFIKDPSGNALEFKGFTNETSIFAT</sequence>
<keyword evidence="3" id="KW-1185">Reference proteome</keyword>
<dbReference type="Pfam" id="PF00903">
    <property type="entry name" value="Glyoxalase"/>
    <property type="match status" value="1"/>
</dbReference>